<evidence type="ECO:0000256" key="2">
    <source>
        <dbReference type="ARBA" id="ARBA00022692"/>
    </source>
</evidence>
<keyword evidence="4 7" id="KW-0472">Membrane</keyword>
<organism evidence="9 10">
    <name type="scientific">Diaporthe vaccinii</name>
    <dbReference type="NCBI Taxonomy" id="105482"/>
    <lineage>
        <taxon>Eukaryota</taxon>
        <taxon>Fungi</taxon>
        <taxon>Dikarya</taxon>
        <taxon>Ascomycota</taxon>
        <taxon>Pezizomycotina</taxon>
        <taxon>Sordariomycetes</taxon>
        <taxon>Sordariomycetidae</taxon>
        <taxon>Diaporthales</taxon>
        <taxon>Diaporthaceae</taxon>
        <taxon>Diaporthe</taxon>
        <taxon>Diaporthe eres species complex</taxon>
    </lineage>
</organism>
<feature type="region of interest" description="Disordered" evidence="6">
    <location>
        <begin position="148"/>
        <end position="245"/>
    </location>
</feature>
<evidence type="ECO:0000256" key="5">
    <source>
        <dbReference type="ARBA" id="ARBA00038359"/>
    </source>
</evidence>
<reference evidence="9 10" key="1">
    <citation type="submission" date="2024-03" db="EMBL/GenBank/DDBJ databases">
        <title>A high-quality draft genome sequence of Diaporthe vaccinii, a causative agent of upright dieback and viscid rot disease in cranberry plants.</title>
        <authorList>
            <person name="Sarrasin M."/>
            <person name="Lang B.F."/>
            <person name="Burger G."/>
        </authorList>
    </citation>
    <scope>NUCLEOTIDE SEQUENCE [LARGE SCALE GENOMIC DNA]</scope>
    <source>
        <strain evidence="9 10">IS7</strain>
    </source>
</reference>
<keyword evidence="10" id="KW-1185">Reference proteome</keyword>
<dbReference type="InterPro" id="IPR052337">
    <property type="entry name" value="SAT4-like"/>
</dbReference>
<feature type="domain" description="Rhodopsin" evidence="8">
    <location>
        <begin position="19"/>
        <end position="141"/>
    </location>
</feature>
<dbReference type="EMBL" id="JBAWTH010000011">
    <property type="protein sequence ID" value="KAL2289918.1"/>
    <property type="molecule type" value="Genomic_DNA"/>
</dbReference>
<evidence type="ECO:0000256" key="7">
    <source>
        <dbReference type="SAM" id="Phobius"/>
    </source>
</evidence>
<keyword evidence="3 7" id="KW-1133">Transmembrane helix</keyword>
<proteinExistence type="inferred from homology"/>
<evidence type="ECO:0000256" key="3">
    <source>
        <dbReference type="ARBA" id="ARBA00022989"/>
    </source>
</evidence>
<dbReference type="PANTHER" id="PTHR33048">
    <property type="entry name" value="PTH11-LIKE INTEGRAL MEMBRANE PROTEIN (AFU_ORTHOLOGUE AFUA_5G11245)"/>
    <property type="match status" value="1"/>
</dbReference>
<comment type="similarity">
    <text evidence="5">Belongs to the SAT4 family.</text>
</comment>
<name>A0ABR4F5E7_9PEZI</name>
<sequence length="245" mass="26828">MRKDIYSVPLYSSVPRTAFLFCTPVQYNWDKSIMGTCDIPGQSDAFKAAGSINLVIDAIVVGLPMPKLFGLHMLLSRKLSLASMFSLGAIICIISLLRVVSVVNWDMNDITFYAADVAVYSVLEPTLGVINICLPTIRPAMLAIAGKDPRKGHSVTGPSSGKDASWNSRSKDSGPASRRHRLQGNGDDLHLTEFDRPDDEFPLTTRVQGGPSDSEFRGRNPGEITVERRWEVQGHHSSPISGTRQ</sequence>
<accession>A0ABR4F5E7</accession>
<feature type="compositionally biased region" description="Basic and acidic residues" evidence="6">
    <location>
        <begin position="214"/>
        <end position="234"/>
    </location>
</feature>
<gene>
    <name evidence="9" type="ORF">FJTKL_01197</name>
</gene>
<dbReference type="Proteomes" id="UP001600888">
    <property type="component" value="Unassembled WGS sequence"/>
</dbReference>
<dbReference type="PANTHER" id="PTHR33048:SF57">
    <property type="entry name" value="INTEGRAL MEMBRANE PROTEIN-RELATED"/>
    <property type="match status" value="1"/>
</dbReference>
<dbReference type="InterPro" id="IPR049326">
    <property type="entry name" value="Rhodopsin_dom_fungi"/>
</dbReference>
<evidence type="ECO:0000256" key="6">
    <source>
        <dbReference type="SAM" id="MobiDB-lite"/>
    </source>
</evidence>
<comment type="subcellular location">
    <subcellularLocation>
        <location evidence="1">Membrane</location>
        <topology evidence="1">Multi-pass membrane protein</topology>
    </subcellularLocation>
</comment>
<protein>
    <recommendedName>
        <fullName evidence="8">Rhodopsin domain-containing protein</fullName>
    </recommendedName>
</protein>
<keyword evidence="2 7" id="KW-0812">Transmembrane</keyword>
<evidence type="ECO:0000259" key="8">
    <source>
        <dbReference type="Pfam" id="PF20684"/>
    </source>
</evidence>
<evidence type="ECO:0000313" key="9">
    <source>
        <dbReference type="EMBL" id="KAL2289918.1"/>
    </source>
</evidence>
<evidence type="ECO:0000256" key="1">
    <source>
        <dbReference type="ARBA" id="ARBA00004141"/>
    </source>
</evidence>
<dbReference type="Pfam" id="PF20684">
    <property type="entry name" value="Fung_rhodopsin"/>
    <property type="match status" value="1"/>
</dbReference>
<evidence type="ECO:0000313" key="10">
    <source>
        <dbReference type="Proteomes" id="UP001600888"/>
    </source>
</evidence>
<feature type="compositionally biased region" description="Polar residues" evidence="6">
    <location>
        <begin position="235"/>
        <end position="245"/>
    </location>
</feature>
<feature type="transmembrane region" description="Helical" evidence="7">
    <location>
        <begin position="112"/>
        <end position="134"/>
    </location>
</feature>
<feature type="transmembrane region" description="Helical" evidence="7">
    <location>
        <begin position="79"/>
        <end position="100"/>
    </location>
</feature>
<comment type="caution">
    <text evidence="9">The sequence shown here is derived from an EMBL/GenBank/DDBJ whole genome shotgun (WGS) entry which is preliminary data.</text>
</comment>
<evidence type="ECO:0000256" key="4">
    <source>
        <dbReference type="ARBA" id="ARBA00023136"/>
    </source>
</evidence>